<dbReference type="InterPro" id="IPR050279">
    <property type="entry name" value="Plant_def-hormone_signal"/>
</dbReference>
<dbReference type="PANTHER" id="PTHR31213">
    <property type="entry name" value="OS08G0374000 PROTEIN-RELATED"/>
    <property type="match status" value="1"/>
</dbReference>
<proteinExistence type="inferred from homology"/>
<protein>
    <submittedName>
        <fullName evidence="4">MLPputative-like protein</fullName>
    </submittedName>
</protein>
<organism evidence="4">
    <name type="scientific">Hibiscus syriacus</name>
    <name type="common">Rose of Sharon</name>
    <dbReference type="NCBI Taxonomy" id="106335"/>
    <lineage>
        <taxon>Eukaryota</taxon>
        <taxon>Viridiplantae</taxon>
        <taxon>Streptophyta</taxon>
        <taxon>Embryophyta</taxon>
        <taxon>Tracheophyta</taxon>
        <taxon>Spermatophyta</taxon>
        <taxon>Magnoliopsida</taxon>
        <taxon>eudicotyledons</taxon>
        <taxon>Gunneridae</taxon>
        <taxon>Pentapetalae</taxon>
        <taxon>rosids</taxon>
        <taxon>malvids</taxon>
        <taxon>Malvales</taxon>
        <taxon>Malvaceae</taxon>
        <taxon>Malvoideae</taxon>
        <taxon>Hibiscus</taxon>
    </lineage>
</organism>
<dbReference type="GO" id="GO:0009820">
    <property type="term" value="P:alkaloid metabolic process"/>
    <property type="evidence" value="ECO:0007669"/>
    <property type="project" value="UniProtKB-KW"/>
</dbReference>
<dbReference type="EMBL" id="VEPZ02000746">
    <property type="protein sequence ID" value="KAE8720318.1"/>
    <property type="molecule type" value="Genomic_DNA"/>
</dbReference>
<dbReference type="Pfam" id="PF00407">
    <property type="entry name" value="Bet_v_1"/>
    <property type="match status" value="1"/>
</dbReference>
<dbReference type="AlphaFoldDB" id="A0A6A3BXW2"/>
<keyword evidence="2" id="KW-0017">Alkaloid metabolism</keyword>
<dbReference type="GO" id="GO:0009738">
    <property type="term" value="P:abscisic acid-activated signaling pathway"/>
    <property type="evidence" value="ECO:0007669"/>
    <property type="project" value="TreeGrafter"/>
</dbReference>
<gene>
    <name evidence="4" type="ORF">F3Y22_tig00020627pilonHSYRG00004</name>
</gene>
<feature type="domain" description="Bet v I/Major latex protein" evidence="3">
    <location>
        <begin position="2"/>
        <end position="155"/>
    </location>
</feature>
<comment type="similarity">
    <text evidence="1">Belongs to the BetVI family.</text>
</comment>
<name>A0A6A3BXW2_HIBSY</name>
<dbReference type="GO" id="GO:0038023">
    <property type="term" value="F:signaling receptor activity"/>
    <property type="evidence" value="ECO:0007669"/>
    <property type="project" value="TreeGrafter"/>
</dbReference>
<sequence length="160" mass="17564">MHGQISTDTPVGVPAALVWDIYRGLELGRLVDKIAPEVIGRVEILEGDGGVGTIAKLTFPSAPGSAESGYMKEKFTKIDDDNRVKETELIEGGYKAFGFDLVRIRLEIIEKDSESCTVRSSIEYEGDDKLEDLVPHLSVKPLETMAEIVGKHLCENKSTQ</sequence>
<dbReference type="InterPro" id="IPR023393">
    <property type="entry name" value="START-like_dom_sf"/>
</dbReference>
<dbReference type="PANTHER" id="PTHR31213:SF19">
    <property type="entry name" value="BET V I_MAJOR LATEX PROTEIN DOMAIN-CONTAINING PROTEIN"/>
    <property type="match status" value="1"/>
</dbReference>
<accession>A0A6A3BXW2</accession>
<dbReference type="GO" id="GO:0005737">
    <property type="term" value="C:cytoplasm"/>
    <property type="evidence" value="ECO:0007669"/>
    <property type="project" value="TreeGrafter"/>
</dbReference>
<dbReference type="GO" id="GO:0010427">
    <property type="term" value="F:abscisic acid binding"/>
    <property type="evidence" value="ECO:0007669"/>
    <property type="project" value="TreeGrafter"/>
</dbReference>
<evidence type="ECO:0000256" key="1">
    <source>
        <dbReference type="ARBA" id="ARBA00009744"/>
    </source>
</evidence>
<dbReference type="GO" id="GO:0006952">
    <property type="term" value="P:defense response"/>
    <property type="evidence" value="ECO:0007669"/>
    <property type="project" value="InterPro"/>
</dbReference>
<evidence type="ECO:0000256" key="2">
    <source>
        <dbReference type="ARBA" id="ARBA00022589"/>
    </source>
</evidence>
<dbReference type="GO" id="GO:0005634">
    <property type="term" value="C:nucleus"/>
    <property type="evidence" value="ECO:0007669"/>
    <property type="project" value="TreeGrafter"/>
</dbReference>
<dbReference type="Gene3D" id="3.30.530.20">
    <property type="match status" value="1"/>
</dbReference>
<dbReference type="SUPFAM" id="SSF55961">
    <property type="entry name" value="Bet v1-like"/>
    <property type="match status" value="1"/>
</dbReference>
<dbReference type="CDD" id="cd07816">
    <property type="entry name" value="Bet_v1-like"/>
    <property type="match status" value="1"/>
</dbReference>
<evidence type="ECO:0000259" key="3">
    <source>
        <dbReference type="Pfam" id="PF00407"/>
    </source>
</evidence>
<dbReference type="InterPro" id="IPR000916">
    <property type="entry name" value="Bet_v_I/MLP"/>
</dbReference>
<reference evidence="4" key="1">
    <citation type="submission" date="2019-09" db="EMBL/GenBank/DDBJ databases">
        <title>Draft genome information of white flower Hibiscus syriacus.</title>
        <authorList>
            <person name="Kim Y.-M."/>
        </authorList>
    </citation>
    <scope>NUCLEOTIDE SEQUENCE [LARGE SCALE GENOMIC DNA]</scope>
    <source>
        <strain evidence="4">YM2019G1</strain>
        <tissue evidence="4">Leaf</tissue>
    </source>
</reference>
<comment type="caution">
    <text evidence="4">The sequence shown here is derived from an EMBL/GenBank/DDBJ whole genome shotgun (WGS) entry which is preliminary data.</text>
</comment>
<dbReference type="GO" id="GO:0004864">
    <property type="term" value="F:protein phosphatase inhibitor activity"/>
    <property type="evidence" value="ECO:0007669"/>
    <property type="project" value="TreeGrafter"/>
</dbReference>
<evidence type="ECO:0000313" key="4">
    <source>
        <dbReference type="EMBL" id="KAE8720318.1"/>
    </source>
</evidence>